<organism evidence="2 3">
    <name type="scientific">Phyllosticta paracitricarpa</name>
    <dbReference type="NCBI Taxonomy" id="2016321"/>
    <lineage>
        <taxon>Eukaryota</taxon>
        <taxon>Fungi</taxon>
        <taxon>Dikarya</taxon>
        <taxon>Ascomycota</taxon>
        <taxon>Pezizomycotina</taxon>
        <taxon>Dothideomycetes</taxon>
        <taxon>Dothideomycetes incertae sedis</taxon>
        <taxon>Botryosphaeriales</taxon>
        <taxon>Phyllostictaceae</taxon>
        <taxon>Phyllosticta</taxon>
    </lineage>
</organism>
<keyword evidence="1" id="KW-0732">Signal</keyword>
<evidence type="ECO:0000256" key="1">
    <source>
        <dbReference type="SAM" id="SignalP"/>
    </source>
</evidence>
<dbReference type="EMBL" id="JBBPBF010000021">
    <property type="protein sequence ID" value="KAK7609741.1"/>
    <property type="molecule type" value="Genomic_DNA"/>
</dbReference>
<dbReference type="Proteomes" id="UP001367316">
    <property type="component" value="Unassembled WGS sequence"/>
</dbReference>
<reference evidence="2 3" key="1">
    <citation type="submission" date="2024-04" db="EMBL/GenBank/DDBJ databases">
        <title>Phyllosticta paracitricarpa is synonymous to the EU quarantine fungus P. citricarpa based on phylogenomic analyses.</title>
        <authorList>
            <consortium name="Lawrence Berkeley National Laboratory"/>
            <person name="Van ingen-buijs V.A."/>
            <person name="Van westerhoven A.C."/>
            <person name="Haridas S."/>
            <person name="Skiadas P."/>
            <person name="Martin F."/>
            <person name="Groenewald J.Z."/>
            <person name="Crous P.W."/>
            <person name="Seidl M.F."/>
        </authorList>
    </citation>
    <scope>NUCLEOTIDE SEQUENCE [LARGE SCALE GENOMIC DNA]</scope>
    <source>
        <strain evidence="2 3">CBS 141358</strain>
    </source>
</reference>
<evidence type="ECO:0000313" key="3">
    <source>
        <dbReference type="Proteomes" id="UP001367316"/>
    </source>
</evidence>
<evidence type="ECO:0000313" key="2">
    <source>
        <dbReference type="EMBL" id="KAK7609741.1"/>
    </source>
</evidence>
<accession>A0ABR1N3E2</accession>
<protein>
    <recommendedName>
        <fullName evidence="4">Secreted protein</fullName>
    </recommendedName>
</protein>
<proteinExistence type="predicted"/>
<feature type="chain" id="PRO_5045908696" description="Secreted protein" evidence="1">
    <location>
        <begin position="21"/>
        <end position="86"/>
    </location>
</feature>
<comment type="caution">
    <text evidence="2">The sequence shown here is derived from an EMBL/GenBank/DDBJ whole genome shotgun (WGS) entry which is preliminary data.</text>
</comment>
<evidence type="ECO:0008006" key="4">
    <source>
        <dbReference type="Google" id="ProtNLM"/>
    </source>
</evidence>
<feature type="signal peptide" evidence="1">
    <location>
        <begin position="1"/>
        <end position="20"/>
    </location>
</feature>
<sequence>MTLLGVASPTCILGLRVAFAYPLPPAPPGVMDDGETSVAALLLRSPLVRTSRSVPPCVEGRYCVFSARLDDALLSGLPTFRVPLMF</sequence>
<gene>
    <name evidence="2" type="ORF">JOL62DRAFT_577476</name>
</gene>
<name>A0ABR1N3E2_9PEZI</name>
<keyword evidence="3" id="KW-1185">Reference proteome</keyword>